<dbReference type="PANTHER" id="PTHR15735">
    <property type="entry name" value="FCH AND DOUBLE SH3 DOMAINS PROTEIN"/>
    <property type="match status" value="1"/>
</dbReference>
<feature type="compositionally biased region" description="Low complexity" evidence="4">
    <location>
        <begin position="441"/>
        <end position="464"/>
    </location>
</feature>
<organism evidence="5">
    <name type="scientific">Cyprideis torosa</name>
    <dbReference type="NCBI Taxonomy" id="163714"/>
    <lineage>
        <taxon>Eukaryota</taxon>
        <taxon>Metazoa</taxon>
        <taxon>Ecdysozoa</taxon>
        <taxon>Arthropoda</taxon>
        <taxon>Crustacea</taxon>
        <taxon>Oligostraca</taxon>
        <taxon>Ostracoda</taxon>
        <taxon>Podocopa</taxon>
        <taxon>Podocopida</taxon>
        <taxon>Cytherocopina</taxon>
        <taxon>Cytheroidea</taxon>
        <taxon>Cytherideidae</taxon>
        <taxon>Cyprideis</taxon>
    </lineage>
</organism>
<feature type="region of interest" description="Disordered" evidence="4">
    <location>
        <begin position="261"/>
        <end position="299"/>
    </location>
</feature>
<reference evidence="5" key="1">
    <citation type="submission" date="2020-11" db="EMBL/GenBank/DDBJ databases">
        <authorList>
            <person name="Tran Van P."/>
        </authorList>
    </citation>
    <scope>NUCLEOTIDE SEQUENCE</scope>
</reference>
<gene>
    <name evidence="5" type="ORF">CTOB1V02_LOCUS1809</name>
</gene>
<dbReference type="PANTHER" id="PTHR15735:SF12">
    <property type="entry name" value="CDC42-INTERACTING PROTEIN 4, ISOFORM B"/>
    <property type="match status" value="1"/>
</dbReference>
<dbReference type="PROSITE" id="PS51741">
    <property type="entry name" value="F_BAR"/>
    <property type="match status" value="1"/>
</dbReference>
<feature type="compositionally biased region" description="Polar residues" evidence="4">
    <location>
        <begin position="283"/>
        <end position="292"/>
    </location>
</feature>
<dbReference type="InterPro" id="IPR057870">
    <property type="entry name" value="HR1_TOCA"/>
</dbReference>
<dbReference type="InterPro" id="IPR027267">
    <property type="entry name" value="AH/BAR_dom_sf"/>
</dbReference>
<evidence type="ECO:0000256" key="3">
    <source>
        <dbReference type="SAM" id="Coils"/>
    </source>
</evidence>
<dbReference type="CDD" id="cd11911">
    <property type="entry name" value="SH3_CIP4-like"/>
    <property type="match status" value="1"/>
</dbReference>
<evidence type="ECO:0000256" key="4">
    <source>
        <dbReference type="SAM" id="MobiDB-lite"/>
    </source>
</evidence>
<dbReference type="SMART" id="SM00326">
    <property type="entry name" value="SH3"/>
    <property type="match status" value="1"/>
</dbReference>
<dbReference type="OrthoDB" id="8783038at2759"/>
<dbReference type="SUPFAM" id="SSF50044">
    <property type="entry name" value="SH3-domain"/>
    <property type="match status" value="1"/>
</dbReference>
<sequence>MEADSLEAFVCSENYFRQELCAGHRSSWEVHPGIQTSWGKARSQCLLPKGKASEPPPIGSNWSSLVDQESYGCGVWQRERREIVWQREKRMEIVFSCLLRGTQLQQQLSSQMAALDRAKKAYDRAFRESERAAENFYKADRDLNLSRAEVEKHRMTSIAKSQACTDAKSEYALQLNKTNELQRDHYYTKMPDVFRDLQGLDEKRINAIRTFLHRSVSIERERQPIKESCLDGILKAADSINQIADSAAVIERFKSGFSPPTDIPFEDLSVPPPSPEAGPNGSAVLSPSNGAHTNGKIGGLSLKGTISGKGFKKTRAGLKGLFGGNANNKLFSSTSALESTNGMCSFLKDDVTDLPPNQRKRHLQQRLDTITTNIQQKQSLRDGLIKMRTVYIENPHYGDAASTEDQLKEIEAALSALDQERVRISRELEMLLNGASDRTSLSDQESLSRSASDSSVSNPSSGHPAPHPAPSGGRGSRINSMGLRAHAANATNPPSSHTFRNYQQYWSQLHLNVDLENARRGWLNTSDGDSSNVVRVETSREYSTRDVHVPHHHHMLPIQMHSPDADGEGVHRVVGAEGYRRSPRVQLRKQEGVRVVPFRGLTRRGYMSLVVMRLDEQLRSSNSPESGLGTSHISLHDSDPEDEFQPLPVIGRCRALYPFEAQSDGAIPMCEGEELFVLETDQGDGWTRVRRIEDSEEGFVPTSYIESTLHTSVA</sequence>
<protein>
    <submittedName>
        <fullName evidence="5">Uncharacterized protein</fullName>
    </submittedName>
</protein>
<accession>A0A7R8W7Q6</accession>
<keyword evidence="2 3" id="KW-0175">Coiled coil</keyword>
<name>A0A7R8W7Q6_9CRUS</name>
<dbReference type="InterPro" id="IPR036028">
    <property type="entry name" value="SH3-like_dom_sf"/>
</dbReference>
<evidence type="ECO:0000256" key="2">
    <source>
        <dbReference type="ARBA" id="ARBA00023054"/>
    </source>
</evidence>
<feature type="region of interest" description="Disordered" evidence="4">
    <location>
        <begin position="435"/>
        <end position="479"/>
    </location>
</feature>
<dbReference type="FunFam" id="2.30.30.40:FF:000203">
    <property type="entry name" value="Cdc42-interacting protein 4, isoform F"/>
    <property type="match status" value="1"/>
</dbReference>
<dbReference type="InterPro" id="IPR031160">
    <property type="entry name" value="F_BAR_dom"/>
</dbReference>
<dbReference type="AlphaFoldDB" id="A0A7R8W7Q6"/>
<dbReference type="InterPro" id="IPR001452">
    <property type="entry name" value="SH3_domain"/>
</dbReference>
<evidence type="ECO:0000313" key="5">
    <source>
        <dbReference type="EMBL" id="CAD7223832.1"/>
    </source>
</evidence>
<dbReference type="Gene3D" id="2.30.30.40">
    <property type="entry name" value="SH3 Domains"/>
    <property type="match status" value="1"/>
</dbReference>
<dbReference type="Gene3D" id="6.10.140.470">
    <property type="match status" value="1"/>
</dbReference>
<dbReference type="SUPFAM" id="SSF103657">
    <property type="entry name" value="BAR/IMD domain-like"/>
    <property type="match status" value="1"/>
</dbReference>
<evidence type="ECO:0000256" key="1">
    <source>
        <dbReference type="ARBA" id="ARBA00022443"/>
    </source>
</evidence>
<feature type="coiled-coil region" evidence="3">
    <location>
        <begin position="400"/>
        <end position="427"/>
    </location>
</feature>
<dbReference type="EMBL" id="OB660263">
    <property type="protein sequence ID" value="CAD7223832.1"/>
    <property type="molecule type" value="Genomic_DNA"/>
</dbReference>
<dbReference type="PROSITE" id="PS50002">
    <property type="entry name" value="SH3"/>
    <property type="match status" value="1"/>
</dbReference>
<keyword evidence="1" id="KW-0728">SH3 domain</keyword>
<proteinExistence type="predicted"/>
<dbReference type="Gene3D" id="1.20.1270.60">
    <property type="entry name" value="Arfaptin homology (AH) domain/BAR domain"/>
    <property type="match status" value="1"/>
</dbReference>
<dbReference type="Pfam" id="PF00018">
    <property type="entry name" value="SH3_1"/>
    <property type="match status" value="1"/>
</dbReference>
<dbReference type="Pfam" id="PF25610">
    <property type="entry name" value="HR1_TOCA"/>
    <property type="match status" value="1"/>
</dbReference>